<sequence length="768" mass="85336">MDHPQSGVEGPGSTSSLNQQHPLSSSVAQPPYAKRTRVLLSCGSCRTSKLKCDRLAPCSQCVRRGRPASCVYAPRAEKAKPAKGMAARLKRLEGMVRDMIDVVPGGAAAAAAAVPPTNAPGIEEGREKPCEQVVVQSEWSTNYVGGTHFMAILEDIDELKNYFEDPDEEEVQDPYDFGGAPELVALSIHVPRTRKEFLALLPDRSVMDRLVIHFFMSDSPSQHIIHRPTFSKEYAEFWRDPSKPPLHWIALLFMVIALGLIFSRFHAPGEMERESDLSLEERFKLYRGAAGWALVAGKYSQPGPSTIQAFILYANGEFLIDRDSQMKCYLLCATLIRLMLKMGLHRDPSKVPNLSVYEGEMRRRWWHQIIHLDLMAGFQLGLPCMIHGIESDTALPRNLRDEDFGPQSTALPPAVPDSVYTHLTYPINKARVTRVFELVAKQAHALKAPNFAEVMRVDGILEKAWNEVPDFMKMRPISQCVTDPIVLVVQRLSLALLFQKSRIVLHRRYMTETVPSKEQSYSRRTCLEAALALLDYQRDVSEAAQPGGMLHQKGWIIQSLAINDYLVSDVIIALAVQSPHYAEAGGQFDWISHGAPAPSKMYLLERLRLSLAIWNEMAIQVPDCKRAVRVVETILRKAEAARGVAANVGPMATTPADSSDAASGSMEALSIDGVATNMAPSSMGSESNQETALYSGQSVNLADHEVAQFDLSWIQQMDMSGNDYDWSQLETMMNDGVANDPFMGNASSNQSWIDRNPLDELDFMNTIS</sequence>
<evidence type="ECO:0000256" key="2">
    <source>
        <dbReference type="ARBA" id="ARBA00022723"/>
    </source>
</evidence>
<proteinExistence type="predicted"/>
<gene>
    <name evidence="6" type="ORF">PGQ11_012386</name>
</gene>
<dbReference type="Pfam" id="PF04082">
    <property type="entry name" value="Fungal_trans"/>
    <property type="match status" value="1"/>
</dbReference>
<dbReference type="SMART" id="SM00906">
    <property type="entry name" value="Fungal_trans"/>
    <property type="match status" value="1"/>
</dbReference>
<evidence type="ECO:0000259" key="5">
    <source>
        <dbReference type="PROSITE" id="PS50048"/>
    </source>
</evidence>
<dbReference type="InterPro" id="IPR036864">
    <property type="entry name" value="Zn2-C6_fun-type_DNA-bd_sf"/>
</dbReference>
<dbReference type="SMART" id="SM00066">
    <property type="entry name" value="GAL4"/>
    <property type="match status" value="1"/>
</dbReference>
<feature type="domain" description="Zn(2)-C6 fungal-type" evidence="5">
    <location>
        <begin position="41"/>
        <end position="72"/>
    </location>
</feature>
<feature type="region of interest" description="Disordered" evidence="4">
    <location>
        <begin position="1"/>
        <end position="30"/>
    </location>
</feature>
<evidence type="ECO:0000256" key="3">
    <source>
        <dbReference type="ARBA" id="ARBA00023242"/>
    </source>
</evidence>
<name>A0ABR2I271_9PEZI</name>
<dbReference type="InterPro" id="IPR007219">
    <property type="entry name" value="XnlR_reg_dom"/>
</dbReference>
<dbReference type="SUPFAM" id="SSF57701">
    <property type="entry name" value="Zn2/Cys6 DNA-binding domain"/>
    <property type="match status" value="1"/>
</dbReference>
<organism evidence="6 7">
    <name type="scientific">Apiospora arundinis</name>
    <dbReference type="NCBI Taxonomy" id="335852"/>
    <lineage>
        <taxon>Eukaryota</taxon>
        <taxon>Fungi</taxon>
        <taxon>Dikarya</taxon>
        <taxon>Ascomycota</taxon>
        <taxon>Pezizomycotina</taxon>
        <taxon>Sordariomycetes</taxon>
        <taxon>Xylariomycetidae</taxon>
        <taxon>Amphisphaeriales</taxon>
        <taxon>Apiosporaceae</taxon>
        <taxon>Apiospora</taxon>
    </lineage>
</organism>
<evidence type="ECO:0000313" key="6">
    <source>
        <dbReference type="EMBL" id="KAK8856474.1"/>
    </source>
</evidence>
<keyword evidence="2" id="KW-0479">Metal-binding</keyword>
<dbReference type="PANTHER" id="PTHR31001">
    <property type="entry name" value="UNCHARACTERIZED TRANSCRIPTIONAL REGULATORY PROTEIN"/>
    <property type="match status" value="1"/>
</dbReference>
<evidence type="ECO:0000256" key="4">
    <source>
        <dbReference type="SAM" id="MobiDB-lite"/>
    </source>
</evidence>
<accession>A0ABR2I271</accession>
<keyword evidence="7" id="KW-1185">Reference proteome</keyword>
<dbReference type="PANTHER" id="PTHR31001:SF49">
    <property type="entry name" value="ZN(II)2CYS6 TRANSCRIPTION FACTOR (EUROFUNG)"/>
    <property type="match status" value="1"/>
</dbReference>
<dbReference type="PROSITE" id="PS50048">
    <property type="entry name" value="ZN2_CY6_FUNGAL_2"/>
    <property type="match status" value="1"/>
</dbReference>
<dbReference type="Proteomes" id="UP001390339">
    <property type="component" value="Unassembled WGS sequence"/>
</dbReference>
<protein>
    <submittedName>
        <fullName evidence="6">Fusarisetin A cluster transcription factor fsa6</fullName>
    </submittedName>
</protein>
<dbReference type="EMBL" id="JAPCWZ010000007">
    <property type="protein sequence ID" value="KAK8856474.1"/>
    <property type="molecule type" value="Genomic_DNA"/>
</dbReference>
<evidence type="ECO:0000256" key="1">
    <source>
        <dbReference type="ARBA" id="ARBA00004123"/>
    </source>
</evidence>
<dbReference type="InterPro" id="IPR001138">
    <property type="entry name" value="Zn2Cys6_DnaBD"/>
</dbReference>
<reference evidence="6 7" key="1">
    <citation type="journal article" date="2024" name="IMA Fungus">
        <title>Apiospora arundinis, a panoply of carbohydrate-active enzymes and secondary metabolites.</title>
        <authorList>
            <person name="Sorensen T."/>
            <person name="Petersen C."/>
            <person name="Muurmann A.T."/>
            <person name="Christiansen J.V."/>
            <person name="Brundto M.L."/>
            <person name="Overgaard C.K."/>
            <person name="Boysen A.T."/>
            <person name="Wollenberg R.D."/>
            <person name="Larsen T.O."/>
            <person name="Sorensen J.L."/>
            <person name="Nielsen K.L."/>
            <person name="Sondergaard T.E."/>
        </authorList>
    </citation>
    <scope>NUCLEOTIDE SEQUENCE [LARGE SCALE GENOMIC DNA]</scope>
    <source>
        <strain evidence="6 7">AAU 773</strain>
    </source>
</reference>
<dbReference type="PROSITE" id="PS00463">
    <property type="entry name" value="ZN2_CY6_FUNGAL_1"/>
    <property type="match status" value="1"/>
</dbReference>
<feature type="compositionally biased region" description="Polar residues" evidence="4">
    <location>
        <begin position="12"/>
        <end position="28"/>
    </location>
</feature>
<dbReference type="InterPro" id="IPR050613">
    <property type="entry name" value="Sec_Metabolite_Reg"/>
</dbReference>
<dbReference type="CDD" id="cd00067">
    <property type="entry name" value="GAL4"/>
    <property type="match status" value="1"/>
</dbReference>
<comment type="subcellular location">
    <subcellularLocation>
        <location evidence="1">Nucleus</location>
    </subcellularLocation>
</comment>
<dbReference type="Pfam" id="PF00172">
    <property type="entry name" value="Zn_clus"/>
    <property type="match status" value="1"/>
</dbReference>
<dbReference type="Gene3D" id="4.10.240.10">
    <property type="entry name" value="Zn(2)-C6 fungal-type DNA-binding domain"/>
    <property type="match status" value="1"/>
</dbReference>
<dbReference type="CDD" id="cd12148">
    <property type="entry name" value="fungal_TF_MHR"/>
    <property type="match status" value="1"/>
</dbReference>
<keyword evidence="3" id="KW-0539">Nucleus</keyword>
<comment type="caution">
    <text evidence="6">The sequence shown here is derived from an EMBL/GenBank/DDBJ whole genome shotgun (WGS) entry which is preliminary data.</text>
</comment>
<evidence type="ECO:0000313" key="7">
    <source>
        <dbReference type="Proteomes" id="UP001390339"/>
    </source>
</evidence>